<keyword evidence="2" id="KW-0223">Dioxygenase</keyword>
<evidence type="ECO:0000313" key="2">
    <source>
        <dbReference type="EMBL" id="AJK49831.1"/>
    </source>
</evidence>
<dbReference type="KEGG" id="bgp:BGL_2c17640"/>
<name>A0A0B6SC75_BURPL</name>
<dbReference type="InterPro" id="IPR011051">
    <property type="entry name" value="RmlC_Cupin_sf"/>
</dbReference>
<accession>A0A0B6SC75</accession>
<dbReference type="InterPro" id="IPR013096">
    <property type="entry name" value="Cupin_2"/>
</dbReference>
<dbReference type="SUPFAM" id="SSF51182">
    <property type="entry name" value="RmlC-like cupins"/>
    <property type="match status" value="1"/>
</dbReference>
<dbReference type="Gene3D" id="2.60.120.10">
    <property type="entry name" value="Jelly Rolls"/>
    <property type="match status" value="1"/>
</dbReference>
<gene>
    <name evidence="2" type="ORF">BGL_2c17640</name>
</gene>
<reference evidence="2 3" key="2">
    <citation type="journal article" date="2016" name="Appl. Microbiol. Biotechnol.">
        <title>Mutations improving production and secretion of extracellular lipase by Burkholderia glumae PG1.</title>
        <authorList>
            <person name="Knapp A."/>
            <person name="Voget S."/>
            <person name="Gao R."/>
            <person name="Zaburannyi N."/>
            <person name="Krysciak D."/>
            <person name="Breuer M."/>
            <person name="Hauer B."/>
            <person name="Streit W.R."/>
            <person name="Muller R."/>
            <person name="Daniel R."/>
            <person name="Jaeger K.E."/>
        </authorList>
    </citation>
    <scope>NUCLEOTIDE SEQUENCE [LARGE SCALE GENOMIC DNA]</scope>
    <source>
        <strain evidence="2 3">PG1</strain>
    </source>
</reference>
<protein>
    <submittedName>
        <fullName evidence="2">Gentisate 1,2-dioxygenase</fullName>
    </submittedName>
</protein>
<organism evidence="2 3">
    <name type="scientific">Burkholderia plantarii</name>
    <dbReference type="NCBI Taxonomy" id="41899"/>
    <lineage>
        <taxon>Bacteria</taxon>
        <taxon>Pseudomonadati</taxon>
        <taxon>Pseudomonadota</taxon>
        <taxon>Betaproteobacteria</taxon>
        <taxon>Burkholderiales</taxon>
        <taxon>Burkholderiaceae</taxon>
        <taxon>Burkholderia</taxon>
    </lineage>
</organism>
<sequence length="167" mass="18028">MPIQEGTFMSFSAYLDGTRPLPEAPAIWRRDATWRTVGLQPRHARGSVALTRAATRNATEAAPGLSLTAQRVEPGMHAPLHSHSFWHLYSVLSGQGCLLLDDAVGRLAISPGDWVFVPAWCSHAIDNRDGLVALELYALQNVPQNAALGNLARAEPGQPIHLTYAGS</sequence>
<evidence type="ECO:0000313" key="3">
    <source>
        <dbReference type="Proteomes" id="UP000031838"/>
    </source>
</evidence>
<feature type="domain" description="Cupin type-2" evidence="1">
    <location>
        <begin position="71"/>
        <end position="129"/>
    </location>
</feature>
<dbReference type="Pfam" id="PF07883">
    <property type="entry name" value="Cupin_2"/>
    <property type="match status" value="1"/>
</dbReference>
<dbReference type="InterPro" id="IPR014710">
    <property type="entry name" value="RmlC-like_jellyroll"/>
</dbReference>
<evidence type="ECO:0000259" key="1">
    <source>
        <dbReference type="Pfam" id="PF07883"/>
    </source>
</evidence>
<dbReference type="AlphaFoldDB" id="A0A0B6SC75"/>
<dbReference type="Proteomes" id="UP000031838">
    <property type="component" value="Chromosome 2"/>
</dbReference>
<dbReference type="RefSeq" id="WP_080937436.1">
    <property type="nucleotide sequence ID" value="NZ_CP002581.1"/>
</dbReference>
<dbReference type="GO" id="GO:0051213">
    <property type="term" value="F:dioxygenase activity"/>
    <property type="evidence" value="ECO:0007669"/>
    <property type="project" value="UniProtKB-KW"/>
</dbReference>
<dbReference type="EMBL" id="CP002581">
    <property type="protein sequence ID" value="AJK49831.1"/>
    <property type="molecule type" value="Genomic_DNA"/>
</dbReference>
<keyword evidence="2" id="KW-0560">Oxidoreductase</keyword>
<reference evidence="3" key="1">
    <citation type="submission" date="2011-03" db="EMBL/GenBank/DDBJ databases">
        <authorList>
            <person name="Voget S."/>
            <person name="Streit W.R."/>
            <person name="Jaeger K.E."/>
            <person name="Daniel R."/>
        </authorList>
    </citation>
    <scope>NUCLEOTIDE SEQUENCE [LARGE SCALE GENOMIC DNA]</scope>
    <source>
        <strain evidence="3">PG1</strain>
    </source>
</reference>
<keyword evidence="3" id="KW-1185">Reference proteome</keyword>
<dbReference type="HOGENOM" id="CLU_133870_0_0_4"/>
<proteinExistence type="predicted"/>